<dbReference type="InterPro" id="IPR050232">
    <property type="entry name" value="FBL13/AtMIF1-like"/>
</dbReference>
<evidence type="ECO:0000313" key="1">
    <source>
        <dbReference type="EMBL" id="RHN51186.1"/>
    </source>
</evidence>
<dbReference type="AlphaFoldDB" id="A0A396HD76"/>
<comment type="caution">
    <text evidence="1">The sequence shown here is derived from an EMBL/GenBank/DDBJ whole genome shotgun (WGS) entry which is preliminary data.</text>
</comment>
<gene>
    <name evidence="1" type="ORF">MtrunA17_Chr6g0465651</name>
</gene>
<dbReference type="Proteomes" id="UP000265566">
    <property type="component" value="Chromosome 6"/>
</dbReference>
<accession>A0A396HD76</accession>
<dbReference type="PANTHER" id="PTHR31900">
    <property type="entry name" value="F-BOX/RNI SUPERFAMILY PROTEIN-RELATED"/>
    <property type="match status" value="1"/>
</dbReference>
<dbReference type="Pfam" id="PF07723">
    <property type="entry name" value="LRR_2"/>
    <property type="match status" value="1"/>
</dbReference>
<reference evidence="2" key="1">
    <citation type="journal article" date="2018" name="Nat. Plants">
        <title>Whole-genome landscape of Medicago truncatula symbiotic genes.</title>
        <authorList>
            <person name="Pecrix Y."/>
            <person name="Staton S.E."/>
            <person name="Sallet E."/>
            <person name="Lelandais-Briere C."/>
            <person name="Moreau S."/>
            <person name="Carrere S."/>
            <person name="Blein T."/>
            <person name="Jardinaud M.F."/>
            <person name="Latrasse D."/>
            <person name="Zouine M."/>
            <person name="Zahm M."/>
            <person name="Kreplak J."/>
            <person name="Mayjonade B."/>
            <person name="Satge C."/>
            <person name="Perez M."/>
            <person name="Cauet S."/>
            <person name="Marande W."/>
            <person name="Chantry-Darmon C."/>
            <person name="Lopez-Roques C."/>
            <person name="Bouchez O."/>
            <person name="Berard A."/>
            <person name="Debelle F."/>
            <person name="Munos S."/>
            <person name="Bendahmane A."/>
            <person name="Berges H."/>
            <person name="Niebel A."/>
            <person name="Buitink J."/>
            <person name="Frugier F."/>
            <person name="Benhamed M."/>
            <person name="Crespi M."/>
            <person name="Gouzy J."/>
            <person name="Gamas P."/>
        </authorList>
    </citation>
    <scope>NUCLEOTIDE SEQUENCE [LARGE SCALE GENOMIC DNA]</scope>
    <source>
        <strain evidence="2">cv. Jemalong A17</strain>
    </source>
</reference>
<dbReference type="Gramene" id="rna35574">
    <property type="protein sequence ID" value="RHN51186.1"/>
    <property type="gene ID" value="gene35574"/>
</dbReference>
<evidence type="ECO:0000313" key="2">
    <source>
        <dbReference type="Proteomes" id="UP000265566"/>
    </source>
</evidence>
<dbReference type="SUPFAM" id="SSF52047">
    <property type="entry name" value="RNI-like"/>
    <property type="match status" value="1"/>
</dbReference>
<name>A0A396HD76_MEDTR</name>
<dbReference type="InterPro" id="IPR032675">
    <property type="entry name" value="LRR_dom_sf"/>
</dbReference>
<proteinExistence type="predicted"/>
<dbReference type="InterPro" id="IPR013101">
    <property type="entry name" value="LRR_PRU1-like"/>
</dbReference>
<dbReference type="Gene3D" id="3.80.10.10">
    <property type="entry name" value="Ribonuclease Inhibitor"/>
    <property type="match status" value="1"/>
</dbReference>
<protein>
    <submittedName>
        <fullName evidence="1">Putative leucine-rich repeat domain, L domain-containing protein</fullName>
    </submittedName>
</protein>
<organism evidence="1 2">
    <name type="scientific">Medicago truncatula</name>
    <name type="common">Barrel medic</name>
    <name type="synonym">Medicago tribuloides</name>
    <dbReference type="NCBI Taxonomy" id="3880"/>
    <lineage>
        <taxon>Eukaryota</taxon>
        <taxon>Viridiplantae</taxon>
        <taxon>Streptophyta</taxon>
        <taxon>Embryophyta</taxon>
        <taxon>Tracheophyta</taxon>
        <taxon>Spermatophyta</taxon>
        <taxon>Magnoliopsida</taxon>
        <taxon>eudicotyledons</taxon>
        <taxon>Gunneridae</taxon>
        <taxon>Pentapetalae</taxon>
        <taxon>rosids</taxon>
        <taxon>fabids</taxon>
        <taxon>Fabales</taxon>
        <taxon>Fabaceae</taxon>
        <taxon>Papilionoideae</taxon>
        <taxon>50 kb inversion clade</taxon>
        <taxon>NPAAA clade</taxon>
        <taxon>Hologalegina</taxon>
        <taxon>IRL clade</taxon>
        <taxon>Trifolieae</taxon>
        <taxon>Medicago</taxon>
    </lineage>
</organism>
<sequence>MLLVEAENLCGDLPSLKTLQLRFVRFKNQNFLQQLLNASPNLEDLNAYGNSKHDENSAPVGVKSLSLAKLVRAEMGARDVPYNVVNNVEYLCIEDAQKANLTSIPVFPNLIHIKLWFYDFFHGWDGILQLLQHCPKLQTLFIIRKVC</sequence>
<dbReference type="EMBL" id="PSQE01000006">
    <property type="protein sequence ID" value="RHN51186.1"/>
    <property type="molecule type" value="Genomic_DNA"/>
</dbReference>
<dbReference type="PANTHER" id="PTHR31900:SF34">
    <property type="entry name" value="EMB|CAB62440.1-RELATED"/>
    <property type="match status" value="1"/>
</dbReference>